<dbReference type="EMBL" id="BOOK01000013">
    <property type="protein sequence ID" value="GIH99959.1"/>
    <property type="molecule type" value="Genomic_DNA"/>
</dbReference>
<evidence type="ECO:0000313" key="2">
    <source>
        <dbReference type="Proteomes" id="UP000634476"/>
    </source>
</evidence>
<proteinExistence type="predicted"/>
<protein>
    <submittedName>
        <fullName evidence="1">Uncharacterized protein</fullName>
    </submittedName>
</protein>
<dbReference type="AlphaFoldDB" id="A0A8J3SV80"/>
<keyword evidence="2" id="KW-1185">Reference proteome</keyword>
<reference evidence="1" key="1">
    <citation type="submission" date="2021-01" db="EMBL/GenBank/DDBJ databases">
        <title>Whole genome shotgun sequence of Planobispora takensis NBRC 109077.</title>
        <authorList>
            <person name="Komaki H."/>
            <person name="Tamura T."/>
        </authorList>
    </citation>
    <scope>NUCLEOTIDE SEQUENCE</scope>
    <source>
        <strain evidence="1">NBRC 109077</strain>
    </source>
</reference>
<organism evidence="1 2">
    <name type="scientific">Planobispora takensis</name>
    <dbReference type="NCBI Taxonomy" id="1367882"/>
    <lineage>
        <taxon>Bacteria</taxon>
        <taxon>Bacillati</taxon>
        <taxon>Actinomycetota</taxon>
        <taxon>Actinomycetes</taxon>
        <taxon>Streptosporangiales</taxon>
        <taxon>Streptosporangiaceae</taxon>
        <taxon>Planobispora</taxon>
    </lineage>
</organism>
<dbReference type="Proteomes" id="UP000634476">
    <property type="component" value="Unassembled WGS sequence"/>
</dbReference>
<dbReference type="RefSeq" id="WP_203874395.1">
    <property type="nucleotide sequence ID" value="NZ_BOOK01000013.1"/>
</dbReference>
<accession>A0A8J3SV80</accession>
<gene>
    <name evidence="1" type="ORF">Pta02_19680</name>
</gene>
<evidence type="ECO:0000313" key="1">
    <source>
        <dbReference type="EMBL" id="GIH99959.1"/>
    </source>
</evidence>
<comment type="caution">
    <text evidence="1">The sequence shown here is derived from an EMBL/GenBank/DDBJ whole genome shotgun (WGS) entry which is preliminary data.</text>
</comment>
<name>A0A8J3SV80_9ACTN</name>
<sequence length="165" mass="17722">MPHRICALVIAGEVDAERARAVGLHAVLLHEGIGVFPVDHYFSAYWAATRGNEASLDLPARCRTGVFPAEAVLYDLVREVTGTDEPLFAIIQTEYFGGVGDQWAAAFAGERRLTTDEASINEALAALGVRASGAADEFDVIGLGTFRSNPDHLDRYGDLCDELGV</sequence>